<feature type="signal peptide" evidence="1">
    <location>
        <begin position="1"/>
        <end position="26"/>
    </location>
</feature>
<dbReference type="Pfam" id="PF01551">
    <property type="entry name" value="Peptidase_M23"/>
    <property type="match status" value="1"/>
</dbReference>
<evidence type="ECO:0000313" key="3">
    <source>
        <dbReference type="EMBL" id="MBV7267288.1"/>
    </source>
</evidence>
<proteinExistence type="predicted"/>
<name>A0ABS6SQH9_9SPHN</name>
<dbReference type="RefSeq" id="WP_218317910.1">
    <property type="nucleotide sequence ID" value="NZ_JAGSPB010000003.1"/>
</dbReference>
<reference evidence="3 4" key="1">
    <citation type="submission" date="2021-04" db="EMBL/GenBank/DDBJ databases">
        <authorList>
            <person name="Pira H."/>
            <person name="Risdian C."/>
            <person name="Wink J."/>
        </authorList>
    </citation>
    <scope>NUCLEOTIDE SEQUENCE [LARGE SCALE GENOMIC DNA]</scope>
    <source>
        <strain evidence="3 4">WH131</strain>
    </source>
</reference>
<sequence length="194" mass="20256">MQIMRGSPLVYKRGGARVALSAVAFAATGVGAMSVSAHGDALSYEEPRLSVVTQSAPRAVPAVRIVEGKITARFGTAADPFRSGKSRNHKGIDIAAPIGTPVQAPSDGSIVEATNLFDNKPNYGIVVVHRASNGTLTLFAHLDGFMVTPGQTVSAGQQIARVGNSGKSTGPHVHIETIRDGEHVDPQSVWPVLQ</sequence>
<gene>
    <name evidence="3" type="ORF">KCG45_13965</name>
</gene>
<evidence type="ECO:0000256" key="1">
    <source>
        <dbReference type="SAM" id="SignalP"/>
    </source>
</evidence>
<keyword evidence="1" id="KW-0732">Signal</keyword>
<dbReference type="PANTHER" id="PTHR21666">
    <property type="entry name" value="PEPTIDASE-RELATED"/>
    <property type="match status" value="1"/>
</dbReference>
<organism evidence="3 4">
    <name type="scientific">Erythrobacter ani</name>
    <dbReference type="NCBI Taxonomy" id="2827235"/>
    <lineage>
        <taxon>Bacteria</taxon>
        <taxon>Pseudomonadati</taxon>
        <taxon>Pseudomonadota</taxon>
        <taxon>Alphaproteobacteria</taxon>
        <taxon>Sphingomonadales</taxon>
        <taxon>Erythrobacteraceae</taxon>
        <taxon>Erythrobacter/Porphyrobacter group</taxon>
        <taxon>Erythrobacter</taxon>
    </lineage>
</organism>
<comment type="caution">
    <text evidence="3">The sequence shown here is derived from an EMBL/GenBank/DDBJ whole genome shotgun (WGS) entry which is preliminary data.</text>
</comment>
<protein>
    <submittedName>
        <fullName evidence="3">M23 family metallopeptidase</fullName>
    </submittedName>
</protein>
<dbReference type="InterPro" id="IPR050570">
    <property type="entry name" value="Cell_wall_metabolism_enzyme"/>
</dbReference>
<evidence type="ECO:0000259" key="2">
    <source>
        <dbReference type="Pfam" id="PF01551"/>
    </source>
</evidence>
<dbReference type="PANTHER" id="PTHR21666:SF270">
    <property type="entry name" value="MUREIN HYDROLASE ACTIVATOR ENVC"/>
    <property type="match status" value="1"/>
</dbReference>
<evidence type="ECO:0000313" key="4">
    <source>
        <dbReference type="Proteomes" id="UP000699975"/>
    </source>
</evidence>
<feature type="chain" id="PRO_5046582770" evidence="1">
    <location>
        <begin position="27"/>
        <end position="194"/>
    </location>
</feature>
<feature type="domain" description="M23ase beta-sheet core" evidence="2">
    <location>
        <begin position="88"/>
        <end position="186"/>
    </location>
</feature>
<accession>A0ABS6SQH9</accession>
<dbReference type="Proteomes" id="UP000699975">
    <property type="component" value="Unassembled WGS sequence"/>
</dbReference>
<dbReference type="CDD" id="cd12797">
    <property type="entry name" value="M23_peptidase"/>
    <property type="match status" value="1"/>
</dbReference>
<dbReference type="EMBL" id="JAGSPB010000003">
    <property type="protein sequence ID" value="MBV7267288.1"/>
    <property type="molecule type" value="Genomic_DNA"/>
</dbReference>
<dbReference type="InterPro" id="IPR016047">
    <property type="entry name" value="M23ase_b-sheet_dom"/>
</dbReference>
<keyword evidence="4" id="KW-1185">Reference proteome</keyword>